<name>A0A1G6Q367_9GAMM</name>
<reference evidence="3" key="1">
    <citation type="submission" date="2016-10" db="EMBL/GenBank/DDBJ databases">
        <authorList>
            <person name="Varghese N."/>
            <person name="Submissions S."/>
        </authorList>
    </citation>
    <scope>NUCLEOTIDE SEQUENCE [LARGE SCALE GENOMIC DNA]</scope>
    <source>
        <strain evidence="3">DSM 26382</strain>
    </source>
</reference>
<dbReference type="InterPro" id="IPR025669">
    <property type="entry name" value="AAA_dom"/>
</dbReference>
<dbReference type="Pfam" id="PF13614">
    <property type="entry name" value="AAA_31"/>
    <property type="match status" value="1"/>
</dbReference>
<evidence type="ECO:0000313" key="3">
    <source>
        <dbReference type="Proteomes" id="UP000199467"/>
    </source>
</evidence>
<protein>
    <submittedName>
        <fullName evidence="2">Cellulose biosynthesis protein BcsQ</fullName>
    </submittedName>
</protein>
<dbReference type="AlphaFoldDB" id="A0A1G6Q367"/>
<dbReference type="EMBL" id="FMZQ01000007">
    <property type="protein sequence ID" value="SDC86880.1"/>
    <property type="molecule type" value="Genomic_DNA"/>
</dbReference>
<dbReference type="CDD" id="cd02042">
    <property type="entry name" value="ParAB_family"/>
    <property type="match status" value="1"/>
</dbReference>
<evidence type="ECO:0000313" key="2">
    <source>
        <dbReference type="EMBL" id="SDC86880.1"/>
    </source>
</evidence>
<dbReference type="Proteomes" id="UP000199467">
    <property type="component" value="Unassembled WGS sequence"/>
</dbReference>
<dbReference type="SUPFAM" id="SSF52540">
    <property type="entry name" value="P-loop containing nucleoside triphosphate hydrolases"/>
    <property type="match status" value="1"/>
</dbReference>
<sequence length="308" mass="34018">MAFVPVVGSVNYKGGVGKTTSSRVAAQGFAEDISINQGKPVLIVDLDPQANTTRRWQLAAVSHEDGSVIPIPHDELAEATDGLSYSSVCDLWLDLLGAGSPVAPLAYPTSNPRIHVVPAHENFMVAASRMPDEKVPVLAARMVEWLRDPSLAEKYCCVIIDTQPTKSALIDAALAACTHVYIPFIPEPQPVDGVLSMITYVSRQAQNRGNDVPLRFLGLLPNRVEKNVILHKKTLRSLEDHPNFGRYLMPVRMEKRIGYAETDDYRNAPDQVTDLEGSNIEWEARRFVRYLWEQIKADLPALGHEVGA</sequence>
<proteinExistence type="predicted"/>
<feature type="domain" description="AAA" evidence="1">
    <location>
        <begin position="9"/>
        <end position="205"/>
    </location>
</feature>
<organism evidence="2 3">
    <name type="scientific">Ectopseudomonas chengduensis</name>
    <dbReference type="NCBI Taxonomy" id="489632"/>
    <lineage>
        <taxon>Bacteria</taxon>
        <taxon>Pseudomonadati</taxon>
        <taxon>Pseudomonadota</taxon>
        <taxon>Gammaproteobacteria</taxon>
        <taxon>Pseudomonadales</taxon>
        <taxon>Pseudomonadaceae</taxon>
        <taxon>Ectopseudomonas</taxon>
    </lineage>
</organism>
<dbReference type="RefSeq" id="WP_017362403.1">
    <property type="nucleotide sequence ID" value="NZ_FMZQ01000007.1"/>
</dbReference>
<dbReference type="InterPro" id="IPR027417">
    <property type="entry name" value="P-loop_NTPase"/>
</dbReference>
<accession>A0A1G6Q367</accession>
<evidence type="ECO:0000259" key="1">
    <source>
        <dbReference type="Pfam" id="PF13614"/>
    </source>
</evidence>
<dbReference type="PANTHER" id="PTHR13696:SF99">
    <property type="entry name" value="COBYRINIC ACID AC-DIAMIDE SYNTHASE"/>
    <property type="match status" value="1"/>
</dbReference>
<dbReference type="InterPro" id="IPR050678">
    <property type="entry name" value="DNA_Partitioning_ATPase"/>
</dbReference>
<dbReference type="GeneID" id="57608978"/>
<gene>
    <name evidence="2" type="ORF">SAMN05216576_107235</name>
</gene>
<dbReference type="PANTHER" id="PTHR13696">
    <property type="entry name" value="P-LOOP CONTAINING NUCLEOSIDE TRIPHOSPHATE HYDROLASE"/>
    <property type="match status" value="1"/>
</dbReference>
<dbReference type="Gene3D" id="3.40.50.300">
    <property type="entry name" value="P-loop containing nucleotide triphosphate hydrolases"/>
    <property type="match status" value="1"/>
</dbReference>
<keyword evidence="3" id="KW-1185">Reference proteome</keyword>